<evidence type="ECO:0000256" key="1">
    <source>
        <dbReference type="SAM" id="MobiDB-lite"/>
    </source>
</evidence>
<feature type="region of interest" description="Disordered" evidence="1">
    <location>
        <begin position="314"/>
        <end position="457"/>
    </location>
</feature>
<evidence type="ECO:0008006" key="4">
    <source>
        <dbReference type="Google" id="ProtNLM"/>
    </source>
</evidence>
<name>A0A291RDZ5_9NOCA</name>
<organism evidence="2 3">
    <name type="scientific">Nocardia terpenica</name>
    <dbReference type="NCBI Taxonomy" id="455432"/>
    <lineage>
        <taxon>Bacteria</taxon>
        <taxon>Bacillati</taxon>
        <taxon>Actinomycetota</taxon>
        <taxon>Actinomycetes</taxon>
        <taxon>Mycobacteriales</taxon>
        <taxon>Nocardiaceae</taxon>
        <taxon>Nocardia</taxon>
    </lineage>
</organism>
<protein>
    <recommendedName>
        <fullName evidence="4">PPE family domain-containing protein</fullName>
    </recommendedName>
</protein>
<dbReference type="GeneID" id="88356951"/>
<dbReference type="EMBL" id="CP023778">
    <property type="protein sequence ID" value="ATL65806.1"/>
    <property type="molecule type" value="Genomic_DNA"/>
</dbReference>
<feature type="region of interest" description="Disordered" evidence="1">
    <location>
        <begin position="185"/>
        <end position="224"/>
    </location>
</feature>
<evidence type="ECO:0000313" key="3">
    <source>
        <dbReference type="Proteomes" id="UP000221961"/>
    </source>
</evidence>
<feature type="compositionally biased region" description="Polar residues" evidence="1">
    <location>
        <begin position="198"/>
        <end position="224"/>
    </location>
</feature>
<dbReference type="AlphaFoldDB" id="A0A291RDZ5"/>
<sequence length="476" mass="47224">MRRAVATAPGADPPIVATLVRPLLQLRASLGTGRAVPSETVTTALSTASSRAAGTEDPHRQGMHALESTWSGQGADNTVPALRTTQTQIGNISDRGPAYLAVLADAHATSARAAQRVDQIIADFRRDARTILGNATAAPDTDAVITRATQALRDAITTVTTAQTEMNDHTQRLTAMGPLTVTDYSSPGTTPPATTPTQYGSGTGQYQFDQGTGTSPQGAYSPGTTYTPGGASSPGAYAAGVVPPQLDPVAAAQLQLQEQLIGAGVQVGTAAINAGVTIGQDLIDKIAEVGTHAMDTVASSADKAIEQAIPELLHPGSTTGAAGTGTGTSNGSNVLDFGGNKQSGSSPSSNSPSSTGSPGVVIPPAASTPNAAPAPPPATPPTPPASPPPAAVNPPPAPANPQPPAPGPDVAAQPDPKAGQSAPGGTAGGMALPPPPGTDGQDRKPPRIDGQLGVTVPAAEPMVPAAVIGDFGDDTI</sequence>
<proteinExistence type="predicted"/>
<evidence type="ECO:0000313" key="2">
    <source>
        <dbReference type="EMBL" id="ATL65806.1"/>
    </source>
</evidence>
<dbReference type="Proteomes" id="UP000221961">
    <property type="component" value="Chromosome"/>
</dbReference>
<feature type="compositionally biased region" description="Low complexity" evidence="1">
    <location>
        <begin position="38"/>
        <end position="53"/>
    </location>
</feature>
<feature type="region of interest" description="Disordered" evidence="1">
    <location>
        <begin position="35"/>
        <end position="59"/>
    </location>
</feature>
<reference evidence="2 3" key="1">
    <citation type="submission" date="2017-10" db="EMBL/GenBank/DDBJ databases">
        <title>Comparative genomics between pathogenic Norcardia.</title>
        <authorList>
            <person name="Zeng L."/>
        </authorList>
    </citation>
    <scope>NUCLEOTIDE SEQUENCE [LARGE SCALE GENOMIC DNA]</scope>
    <source>
        <strain evidence="2 3">NC_YFY_NT001</strain>
    </source>
</reference>
<accession>A0A291RDZ5</accession>
<feature type="compositionally biased region" description="Low complexity" evidence="1">
    <location>
        <begin position="343"/>
        <end position="371"/>
    </location>
</feature>
<dbReference type="RefSeq" id="WP_098693046.1">
    <property type="nucleotide sequence ID" value="NZ_CP023778.1"/>
</dbReference>
<dbReference type="KEGG" id="ntp:CRH09_05820"/>
<gene>
    <name evidence="2" type="ORF">CRH09_05820</name>
</gene>
<feature type="compositionally biased region" description="Pro residues" evidence="1">
    <location>
        <begin position="372"/>
        <end position="407"/>
    </location>
</feature>